<dbReference type="Proteomes" id="UP000824540">
    <property type="component" value="Unassembled WGS sequence"/>
</dbReference>
<dbReference type="GO" id="GO:0005743">
    <property type="term" value="C:mitochondrial inner membrane"/>
    <property type="evidence" value="ECO:0007669"/>
    <property type="project" value="TreeGrafter"/>
</dbReference>
<feature type="transmembrane region" description="Helical" evidence="2">
    <location>
        <begin position="12"/>
        <end position="35"/>
    </location>
</feature>
<feature type="region of interest" description="Disordered" evidence="1">
    <location>
        <begin position="105"/>
        <end position="124"/>
    </location>
</feature>
<organism evidence="3 4">
    <name type="scientific">Albula glossodonta</name>
    <name type="common">roundjaw bonefish</name>
    <dbReference type="NCBI Taxonomy" id="121402"/>
    <lineage>
        <taxon>Eukaryota</taxon>
        <taxon>Metazoa</taxon>
        <taxon>Chordata</taxon>
        <taxon>Craniata</taxon>
        <taxon>Vertebrata</taxon>
        <taxon>Euteleostomi</taxon>
        <taxon>Actinopterygii</taxon>
        <taxon>Neopterygii</taxon>
        <taxon>Teleostei</taxon>
        <taxon>Albuliformes</taxon>
        <taxon>Albulidae</taxon>
        <taxon>Albula</taxon>
    </lineage>
</organism>
<sequence>MQKAAMPASVKGLRQMAIFITVFTGGGCATMYYLMQTPPLKVYNIHLTDRHNRIDHTSAQIKIPVTGTKTGGYLYTTSFKDNLLNRWRLHELVLQLREGQQIDILSSSTETSERSGEPNADTRF</sequence>
<gene>
    <name evidence="3" type="ORF">JZ751_000823</name>
</gene>
<keyword evidence="2" id="KW-0472">Membrane</keyword>
<proteinExistence type="predicted"/>
<evidence type="ECO:0000256" key="1">
    <source>
        <dbReference type="SAM" id="MobiDB-lite"/>
    </source>
</evidence>
<keyword evidence="2" id="KW-0812">Transmembrane</keyword>
<protein>
    <submittedName>
        <fullName evidence="3">Uncharacterized protein</fullName>
    </submittedName>
</protein>
<evidence type="ECO:0000256" key="2">
    <source>
        <dbReference type="SAM" id="Phobius"/>
    </source>
</evidence>
<dbReference type="PANTHER" id="PTHR47148">
    <property type="entry name" value="CYTOCHROME C OXIDASE ASSEMBLY FACTOR 1 HOMOLOG"/>
    <property type="match status" value="1"/>
</dbReference>
<accession>A0A8T2PX54</accession>
<dbReference type="PANTHER" id="PTHR47148:SF1">
    <property type="entry name" value="CYTOCHROME C OXIDASE ASSEMBLY FACTOR 1 HOMOLOG"/>
    <property type="match status" value="1"/>
</dbReference>
<evidence type="ECO:0000313" key="3">
    <source>
        <dbReference type="EMBL" id="KAG9355979.1"/>
    </source>
</evidence>
<dbReference type="EMBL" id="JAFBMS010000001">
    <property type="protein sequence ID" value="KAG9355979.1"/>
    <property type="molecule type" value="Genomic_DNA"/>
</dbReference>
<comment type="caution">
    <text evidence="3">The sequence shown here is derived from an EMBL/GenBank/DDBJ whole genome shotgun (WGS) entry which is preliminary data.</text>
</comment>
<dbReference type="AlphaFoldDB" id="A0A8T2PX54"/>
<keyword evidence="4" id="KW-1185">Reference proteome</keyword>
<dbReference type="InterPro" id="IPR014807">
    <property type="entry name" value="Coa1"/>
</dbReference>
<dbReference type="OrthoDB" id="10037790at2759"/>
<keyword evidence="2" id="KW-1133">Transmembrane helix</keyword>
<dbReference type="GO" id="GO:0033617">
    <property type="term" value="P:mitochondrial respiratory chain complex IV assembly"/>
    <property type="evidence" value="ECO:0007669"/>
    <property type="project" value="TreeGrafter"/>
</dbReference>
<dbReference type="Pfam" id="PF08695">
    <property type="entry name" value="Coa1"/>
    <property type="match status" value="1"/>
</dbReference>
<name>A0A8T2PX54_9TELE</name>
<dbReference type="PROSITE" id="PS51257">
    <property type="entry name" value="PROKAR_LIPOPROTEIN"/>
    <property type="match status" value="1"/>
</dbReference>
<reference evidence="3" key="1">
    <citation type="thesis" date="2021" institute="BYU ScholarsArchive" country="Provo, UT, USA">
        <title>Applications of and Algorithms for Genome Assembly and Genomic Analyses with an Emphasis on Marine Teleosts.</title>
        <authorList>
            <person name="Pickett B.D."/>
        </authorList>
    </citation>
    <scope>NUCLEOTIDE SEQUENCE</scope>
    <source>
        <strain evidence="3">HI-2016</strain>
    </source>
</reference>
<evidence type="ECO:0000313" key="4">
    <source>
        <dbReference type="Proteomes" id="UP000824540"/>
    </source>
</evidence>
<dbReference type="GO" id="GO:0032981">
    <property type="term" value="P:mitochondrial respiratory chain complex I assembly"/>
    <property type="evidence" value="ECO:0007669"/>
    <property type="project" value="TreeGrafter"/>
</dbReference>
<feature type="compositionally biased region" description="Basic and acidic residues" evidence="1">
    <location>
        <begin position="111"/>
        <end position="124"/>
    </location>
</feature>